<keyword evidence="4" id="KW-1185">Reference proteome</keyword>
<feature type="domain" description="Transglycosylase SLT" evidence="2">
    <location>
        <begin position="43"/>
        <end position="335"/>
    </location>
</feature>
<dbReference type="InterPro" id="IPR043426">
    <property type="entry name" value="MltB-like"/>
</dbReference>
<dbReference type="AlphaFoldDB" id="A0A370GI41"/>
<protein>
    <submittedName>
        <fullName evidence="3">Membrane-bound lytic murein transglycosylase B</fullName>
    </submittedName>
</protein>
<evidence type="ECO:0000313" key="4">
    <source>
        <dbReference type="Proteomes" id="UP000254720"/>
    </source>
</evidence>
<reference evidence="3 4" key="1">
    <citation type="submission" date="2018-07" db="EMBL/GenBank/DDBJ databases">
        <title>Genomic Encyclopedia of Type Strains, Phase IV (KMG-IV): sequencing the most valuable type-strain genomes for metagenomic binning, comparative biology and taxonomic classification.</title>
        <authorList>
            <person name="Goeker M."/>
        </authorList>
    </citation>
    <scope>NUCLEOTIDE SEQUENCE [LARGE SCALE GENOMIC DNA]</scope>
    <source>
        <strain evidence="3 4">DSM 16500</strain>
    </source>
</reference>
<dbReference type="Proteomes" id="UP000254720">
    <property type="component" value="Unassembled WGS sequence"/>
</dbReference>
<organism evidence="3 4">
    <name type="scientific">Aquicella lusitana</name>
    <dbReference type="NCBI Taxonomy" id="254246"/>
    <lineage>
        <taxon>Bacteria</taxon>
        <taxon>Pseudomonadati</taxon>
        <taxon>Pseudomonadota</taxon>
        <taxon>Gammaproteobacteria</taxon>
        <taxon>Legionellales</taxon>
        <taxon>Coxiellaceae</taxon>
        <taxon>Aquicella</taxon>
    </lineage>
</organism>
<dbReference type="InterPro" id="IPR023346">
    <property type="entry name" value="Lysozyme-like_dom_sf"/>
</dbReference>
<evidence type="ECO:0000256" key="1">
    <source>
        <dbReference type="PIRSR" id="PIRSR611757-1"/>
    </source>
</evidence>
<dbReference type="Gene3D" id="1.10.8.350">
    <property type="entry name" value="Bacterial muramidase"/>
    <property type="match status" value="1"/>
</dbReference>
<dbReference type="PANTHER" id="PTHR30163:SF9">
    <property type="entry name" value="MEMBRANE-BOUND LYTIC MUREIN TRANSGLYCOSYLASE B"/>
    <property type="match status" value="1"/>
</dbReference>
<gene>
    <name evidence="3" type="ORF">C8D86_11247</name>
</gene>
<dbReference type="InterPro" id="IPR031304">
    <property type="entry name" value="SLT_2"/>
</dbReference>
<dbReference type="OrthoDB" id="9772911at2"/>
<dbReference type="GO" id="GO:0009253">
    <property type="term" value="P:peptidoglycan catabolic process"/>
    <property type="evidence" value="ECO:0007669"/>
    <property type="project" value="TreeGrafter"/>
</dbReference>
<name>A0A370GI41_9COXI</name>
<feature type="active site" evidence="1">
    <location>
        <position position="138"/>
    </location>
</feature>
<dbReference type="GO" id="GO:0008933">
    <property type="term" value="F:peptidoglycan lytic transglycosylase activity"/>
    <property type="evidence" value="ECO:0007669"/>
    <property type="project" value="TreeGrafter"/>
</dbReference>
<dbReference type="Gene3D" id="1.10.530.10">
    <property type="match status" value="1"/>
</dbReference>
<dbReference type="SUPFAM" id="SSF53955">
    <property type="entry name" value="Lysozyme-like"/>
    <property type="match status" value="1"/>
</dbReference>
<dbReference type="InterPro" id="IPR011757">
    <property type="entry name" value="Lytic_transglycosylase_MltB"/>
</dbReference>
<dbReference type="EMBL" id="QQAX01000012">
    <property type="protein sequence ID" value="RDI42849.1"/>
    <property type="molecule type" value="Genomic_DNA"/>
</dbReference>
<accession>A0A370GI41</accession>
<dbReference type="PANTHER" id="PTHR30163">
    <property type="entry name" value="MEMBRANE-BOUND LYTIC MUREIN TRANSGLYCOSYLASE B"/>
    <property type="match status" value="1"/>
</dbReference>
<proteinExistence type="predicted"/>
<dbReference type="Pfam" id="PF13406">
    <property type="entry name" value="SLT_2"/>
    <property type="match status" value="1"/>
</dbReference>
<evidence type="ECO:0000259" key="2">
    <source>
        <dbReference type="Pfam" id="PF13406"/>
    </source>
</evidence>
<dbReference type="FunFam" id="1.10.8.350:FF:000001">
    <property type="entry name" value="Lytic murein transglycosylase B"/>
    <property type="match status" value="1"/>
</dbReference>
<sequence length="348" mass="40211">MLRFLGSHAFCTRIVTSISSILLGFALVFLSPAVYADMHFVERKDVQEFIKTMVKKNRFNKEQLVELFSKVKLRPIVVTHVKKPLEKKPWYTYQMLFVNEWRIQHGVQFWNKYETVLRKAEAVYKVPASIIVATIGIETKYGQRTGDYRVIDSLTNLAFSDSSRAPFFRRELEQFLLLAREQKLDPLKVMGSYAGAIGQPQFMPSSYRHYAVNFSGSGKTDLMNDEVDVIGSIANYYSKHGWKLNEPVAIQAATIGDRYNYLSRNNKIKEPLLAADLAKYGIIPKTKIVPENQKLKIIELQNRYSKEYWLGLHNFGVIKRYNSSDLYAMAVYQLSIYISDLRERLNNG</sequence>
<comment type="caution">
    <text evidence="3">The sequence shown here is derived from an EMBL/GenBank/DDBJ whole genome shotgun (WGS) entry which is preliminary data.</text>
</comment>
<dbReference type="CDD" id="cd13399">
    <property type="entry name" value="Slt35-like"/>
    <property type="match status" value="1"/>
</dbReference>
<evidence type="ECO:0000313" key="3">
    <source>
        <dbReference type="EMBL" id="RDI42849.1"/>
    </source>
</evidence>
<dbReference type="NCBIfam" id="TIGR02282">
    <property type="entry name" value="MltB"/>
    <property type="match status" value="1"/>
</dbReference>
<dbReference type="RefSeq" id="WP_114834509.1">
    <property type="nucleotide sequence ID" value="NZ_LR699114.1"/>
</dbReference>